<sequence>MKVAIFASGTGSNFEALADDDALKKAGMEIMNLVCDQPGAPVIEKARQRNVPVTVIRLSDYDDRQHYEAAIVALLAPLQLDYILLAGYMRVITPVLLHAYPQRIINIHPSLLPAFSGLRSIERAYAAQVAETGVTIHYIDEGVDSGPMIVQAKVPLLPGDSLAALEQRVHDTEHAIYPQVVAELIKNQNRRSNSINEKSVGQCFR</sequence>
<evidence type="ECO:0000313" key="6">
    <source>
        <dbReference type="EMBL" id="AXN36154.1"/>
    </source>
</evidence>
<organism evidence="6 8">
    <name type="scientific">Latilactobacillus curvatus</name>
    <name type="common">Lactobacillus curvatus</name>
    <dbReference type="NCBI Taxonomy" id="28038"/>
    <lineage>
        <taxon>Bacteria</taxon>
        <taxon>Bacillati</taxon>
        <taxon>Bacillota</taxon>
        <taxon>Bacilli</taxon>
        <taxon>Lactobacillales</taxon>
        <taxon>Lactobacillaceae</taxon>
        <taxon>Latilactobacillus</taxon>
    </lineage>
</organism>
<dbReference type="PANTHER" id="PTHR43369:SF2">
    <property type="entry name" value="PHOSPHORIBOSYLGLYCINAMIDE FORMYLTRANSFERASE"/>
    <property type="match status" value="1"/>
</dbReference>
<gene>
    <name evidence="4 6" type="primary">purN</name>
    <name evidence="6" type="ORF">DT351_07145</name>
    <name evidence="7" type="ORF">PSR33_02395</name>
</gene>
<name>A0A385AEW2_LATCU</name>
<dbReference type="InterPro" id="IPR002376">
    <property type="entry name" value="Formyl_transf_N"/>
</dbReference>
<dbReference type="UniPathway" id="UPA00074">
    <property type="reaction ID" value="UER00126"/>
</dbReference>
<feature type="binding site" evidence="4">
    <location>
        <position position="106"/>
    </location>
    <ligand>
        <name>(6R)-10-formyltetrahydrofolate</name>
        <dbReference type="ChEBI" id="CHEBI:195366"/>
    </ligand>
</feature>
<evidence type="ECO:0000313" key="8">
    <source>
        <dbReference type="Proteomes" id="UP000257607"/>
    </source>
</evidence>
<comment type="pathway">
    <text evidence="1 4">Purine metabolism; IMP biosynthesis via de novo pathway; N(2)-formyl-N(1)-(5-phospho-D-ribosyl)glycinamide from N(1)-(5-phospho-D-ribosyl)glycinamide (10-formyl THF route): step 1/1.</text>
</comment>
<evidence type="ECO:0000256" key="3">
    <source>
        <dbReference type="ARBA" id="ARBA00022755"/>
    </source>
</evidence>
<dbReference type="NCBIfam" id="TIGR00639">
    <property type="entry name" value="PurN"/>
    <property type="match status" value="1"/>
</dbReference>
<dbReference type="GO" id="GO:0004644">
    <property type="term" value="F:phosphoribosylglycinamide formyltransferase activity"/>
    <property type="evidence" value="ECO:0007669"/>
    <property type="project" value="UniProtKB-UniRule"/>
</dbReference>
<dbReference type="Pfam" id="PF00551">
    <property type="entry name" value="Formyl_trans_N"/>
    <property type="match status" value="1"/>
</dbReference>
<accession>A0A385AEW2</accession>
<comment type="function">
    <text evidence="4">Catalyzes the transfer of a formyl group from 10-formyltetrahydrofolate to 5-phospho-ribosyl-glycinamide (GAR), producing 5-phospho-ribosyl-N-formylglycinamide (FGAR) and tetrahydrofolate.</text>
</comment>
<dbReference type="EMBL" id="CP117683">
    <property type="protein sequence ID" value="WDC92422.1"/>
    <property type="molecule type" value="Genomic_DNA"/>
</dbReference>
<protein>
    <recommendedName>
        <fullName evidence="4">Phosphoribosylglycinamide formyltransferase</fullName>
        <ecNumber evidence="4">2.1.2.2</ecNumber>
    </recommendedName>
    <alternativeName>
        <fullName evidence="4">5'-phosphoribosylglycinamide transformylase</fullName>
    </alternativeName>
    <alternativeName>
        <fullName evidence="4">GAR transformylase</fullName>
        <shortName evidence="4">GART</shortName>
    </alternativeName>
</protein>
<keyword evidence="3 4" id="KW-0658">Purine biosynthesis</keyword>
<dbReference type="InterPro" id="IPR004607">
    <property type="entry name" value="GART"/>
</dbReference>
<feature type="site" description="Raises pKa of active site His" evidence="4">
    <location>
        <position position="144"/>
    </location>
</feature>
<dbReference type="GO" id="GO:0005829">
    <property type="term" value="C:cytosol"/>
    <property type="evidence" value="ECO:0007669"/>
    <property type="project" value="TreeGrafter"/>
</dbReference>
<dbReference type="Proteomes" id="UP000257607">
    <property type="component" value="Chromosome"/>
</dbReference>
<dbReference type="PANTHER" id="PTHR43369">
    <property type="entry name" value="PHOSPHORIBOSYLGLYCINAMIDE FORMYLTRANSFERASE"/>
    <property type="match status" value="1"/>
</dbReference>
<dbReference type="GO" id="GO:0006189">
    <property type="term" value="P:'de novo' IMP biosynthetic process"/>
    <property type="evidence" value="ECO:0007669"/>
    <property type="project" value="UniProtKB-UniRule"/>
</dbReference>
<comment type="catalytic activity">
    <reaction evidence="4">
        <text>N(1)-(5-phospho-beta-D-ribosyl)glycinamide + (6R)-10-formyltetrahydrofolate = N(2)-formyl-N(1)-(5-phospho-beta-D-ribosyl)glycinamide + (6S)-5,6,7,8-tetrahydrofolate + H(+)</text>
        <dbReference type="Rhea" id="RHEA:15053"/>
        <dbReference type="ChEBI" id="CHEBI:15378"/>
        <dbReference type="ChEBI" id="CHEBI:57453"/>
        <dbReference type="ChEBI" id="CHEBI:143788"/>
        <dbReference type="ChEBI" id="CHEBI:147286"/>
        <dbReference type="ChEBI" id="CHEBI:195366"/>
        <dbReference type="EC" id="2.1.2.2"/>
    </reaction>
</comment>
<evidence type="ECO:0000256" key="1">
    <source>
        <dbReference type="ARBA" id="ARBA00005054"/>
    </source>
</evidence>
<dbReference type="InterPro" id="IPR036477">
    <property type="entry name" value="Formyl_transf_N_sf"/>
</dbReference>
<feature type="active site" description="Proton donor" evidence="4">
    <location>
        <position position="108"/>
    </location>
</feature>
<feature type="binding site" evidence="4">
    <location>
        <position position="64"/>
    </location>
    <ligand>
        <name>(6R)-10-formyltetrahydrofolate</name>
        <dbReference type="ChEBI" id="CHEBI:195366"/>
    </ligand>
</feature>
<evidence type="ECO:0000259" key="5">
    <source>
        <dbReference type="Pfam" id="PF00551"/>
    </source>
</evidence>
<evidence type="ECO:0000313" key="7">
    <source>
        <dbReference type="EMBL" id="WDC92422.1"/>
    </source>
</evidence>
<proteinExistence type="inferred from homology"/>
<feature type="binding site" evidence="4">
    <location>
        <begin position="11"/>
        <end position="13"/>
    </location>
    <ligand>
        <name>N(1)-(5-phospho-beta-D-ribosyl)glycinamide</name>
        <dbReference type="ChEBI" id="CHEBI:143788"/>
    </ligand>
</feature>
<dbReference type="HAMAP" id="MF_01930">
    <property type="entry name" value="PurN"/>
    <property type="match status" value="1"/>
</dbReference>
<dbReference type="Proteomes" id="UP001215533">
    <property type="component" value="Chromosome"/>
</dbReference>
<comment type="similarity">
    <text evidence="4">Belongs to the GART family.</text>
</comment>
<evidence type="ECO:0000256" key="2">
    <source>
        <dbReference type="ARBA" id="ARBA00022679"/>
    </source>
</evidence>
<keyword evidence="2 4" id="KW-0808">Transferase</keyword>
<reference evidence="6 8" key="1">
    <citation type="submission" date="2018-07" db="EMBL/GenBank/DDBJ databases">
        <title>Lactobacillus curvatus genome sequence.</title>
        <authorList>
            <person name="Prechtl R."/>
        </authorList>
    </citation>
    <scope>NUCLEOTIDE SEQUENCE [LARGE SCALE GENOMIC DNA]</scope>
    <source>
        <strain evidence="6 8">TMW 1.1928</strain>
    </source>
</reference>
<dbReference type="EC" id="2.1.2.2" evidence="4"/>
<reference evidence="7" key="2">
    <citation type="submission" date="2023-02" db="EMBL/GenBank/DDBJ databases">
        <title>Complete genome sequence of Lactobacillus curvatus CACC879 isolated from Pig feces.</title>
        <authorList>
            <person name="Park S."/>
            <person name="Park M.A."/>
            <person name="Kim D.-H."/>
            <person name="Kim Y."/>
        </authorList>
    </citation>
    <scope>NUCLEOTIDE SEQUENCE</scope>
    <source>
        <strain evidence="7">CACC879</strain>
    </source>
</reference>
<evidence type="ECO:0000256" key="4">
    <source>
        <dbReference type="HAMAP-Rule" id="MF_01930"/>
    </source>
</evidence>
<dbReference type="CDD" id="cd08645">
    <property type="entry name" value="FMT_core_GART"/>
    <property type="match status" value="1"/>
</dbReference>
<comment type="caution">
    <text evidence="4">Lacks conserved residue(s) required for the propagation of feature annotation.</text>
</comment>
<dbReference type="EMBL" id="CP031003">
    <property type="protein sequence ID" value="AXN36154.1"/>
    <property type="molecule type" value="Genomic_DNA"/>
</dbReference>
<feature type="domain" description="Formyl transferase N-terminal" evidence="5">
    <location>
        <begin position="1"/>
        <end position="181"/>
    </location>
</feature>
<dbReference type="SUPFAM" id="SSF53328">
    <property type="entry name" value="Formyltransferase"/>
    <property type="match status" value="1"/>
</dbReference>
<dbReference type="AlphaFoldDB" id="A0A385AEW2"/>
<dbReference type="Gene3D" id="3.40.50.170">
    <property type="entry name" value="Formyl transferase, N-terminal domain"/>
    <property type="match status" value="1"/>
</dbReference>
<dbReference type="RefSeq" id="WP_076786462.1">
    <property type="nucleotide sequence ID" value="NZ_CP015493.1"/>
</dbReference>